<dbReference type="RefSeq" id="WP_014222282.1">
    <property type="nucleotide sequence ID" value="NZ_LWBO01000001.1"/>
</dbReference>
<name>A0ABX3P446_9BACT</name>
<reference evidence="1 2" key="1">
    <citation type="submission" date="2016-04" db="EMBL/GenBank/DDBJ databases">
        <authorList>
            <person name="Chen L."/>
            <person name="Zhuang W."/>
            <person name="Wang G."/>
        </authorList>
    </citation>
    <scope>NUCLEOTIDE SEQUENCE [LARGE SCALE GENOMIC DNA]</scope>
    <source>
        <strain evidence="2">GR20</strain>
    </source>
</reference>
<dbReference type="Proteomes" id="UP000192277">
    <property type="component" value="Unassembled WGS sequence"/>
</dbReference>
<organism evidence="1 2">
    <name type="scientific">Niastella koreensis</name>
    <dbReference type="NCBI Taxonomy" id="354356"/>
    <lineage>
        <taxon>Bacteria</taxon>
        <taxon>Pseudomonadati</taxon>
        <taxon>Bacteroidota</taxon>
        <taxon>Chitinophagia</taxon>
        <taxon>Chitinophagales</taxon>
        <taxon>Chitinophagaceae</taxon>
        <taxon>Niastella</taxon>
    </lineage>
</organism>
<sequence>MNTAFAKKINKHLTKLDFSKAIIIAETNLQKLPATPFHEVIGKSFIDHAPDVAKWVQDFFDRAAKKFKVKCFYFEMNEFDINTDRWYIDAFVYTRDGGLDLEDMEWLCDMEATSKEIFILEGFNKLQKAFKKSLKSNKKKSDAGDWCEQIIIARFMELMHAAHVIAKQKKLKWAKCPIYFTEHEYDFIVQSKV</sequence>
<evidence type="ECO:0000313" key="1">
    <source>
        <dbReference type="EMBL" id="OQP54751.1"/>
    </source>
</evidence>
<protein>
    <submittedName>
        <fullName evidence="1">Uncharacterized protein</fullName>
    </submittedName>
</protein>
<evidence type="ECO:0000313" key="2">
    <source>
        <dbReference type="Proteomes" id="UP000192277"/>
    </source>
</evidence>
<proteinExistence type="predicted"/>
<accession>A0ABX3P446</accession>
<gene>
    <name evidence="1" type="ORF">A4D02_00025</name>
</gene>
<comment type="caution">
    <text evidence="1">The sequence shown here is derived from an EMBL/GenBank/DDBJ whole genome shotgun (WGS) entry which is preliminary data.</text>
</comment>
<dbReference type="EMBL" id="LWBO01000001">
    <property type="protein sequence ID" value="OQP54751.1"/>
    <property type="molecule type" value="Genomic_DNA"/>
</dbReference>
<keyword evidence="2" id="KW-1185">Reference proteome</keyword>